<dbReference type="PANTHER" id="PTHR15415">
    <property type="entry name" value="MITOFILIN"/>
    <property type="match status" value="1"/>
</dbReference>
<dbReference type="RefSeq" id="XP_049263718.1">
    <property type="nucleotide sequence ID" value="XM_049406845.1"/>
</dbReference>
<keyword evidence="8 13" id="KW-0175">Coiled coil</keyword>
<sequence>MMIRRVACINKGSIRLISKSAIRHNVASTTAEANPQTKKKFSWFGFLFKTGLLVGTVYGGTLYVATKNDKVMDFVVDQKLPYHEELIDIIETTTWQDVTDSFDSIKNKLTGAKLQKEFEELTERIEKGSEDLINETRKRLGGAATSTKAPSTPTKGTDITPAQQLQKPVEIESVKKTRDITRLPLIELNTEIAQSVDEHVKGTVASFNKFIQGIDASAVSSSNANLIKTVNENITELALKLNALTKTFDDELQRKLKVSQTDLYSSFTKKELELTENLLEQFNKEKSQLETKLNEKLLHEIQAAREAITQAATNAVSMVRIEQTRKFEKLIVDKIDQERNGRLANLEKLNTRVEDLEKFAESVETQLQSNHKKSLIQQSISKIRSLLLTAPNSNEQPKHLQPFVEDLNSVSTDNELLNLALKDLTPLISNESSQSILTTPQLLSRWEQLAPELRSASLLPPNAGLLGHLSSILFSKLLVPVKGVKEDGKDIESVIARVESSLARGELDVAVEEVASLKGWCRKLADDWVVEGRKRLEVEFLLNLIESESKIM</sequence>
<keyword evidence="5 12" id="KW-0999">Mitochondrion inner membrane</keyword>
<comment type="function">
    <text evidence="11">Component of the MICOS complex, a large protein complex of the mitochondrial inner membrane that plays crucial roles in the maintenance of crista junctions, inner membrane architecture, and formation of contact sites to the outer membrane. Plays a role in keeping cristae membranes connected to the inner boundary membrane. Also promotes protein import via the mitochondrial intermembrane space assembly (MIA) pathway.</text>
</comment>
<keyword evidence="10 12" id="KW-0472">Membrane</keyword>
<evidence type="ECO:0000256" key="14">
    <source>
        <dbReference type="SAM" id="MobiDB-lite"/>
    </source>
</evidence>
<keyword evidence="6" id="KW-0809">Transit peptide</keyword>
<proteinExistence type="inferred from homology"/>
<dbReference type="GO" id="GO:0042407">
    <property type="term" value="P:cristae formation"/>
    <property type="evidence" value="ECO:0007669"/>
    <property type="project" value="TreeGrafter"/>
</dbReference>
<feature type="region of interest" description="Disordered" evidence="14">
    <location>
        <begin position="137"/>
        <end position="162"/>
    </location>
</feature>
<evidence type="ECO:0000256" key="9">
    <source>
        <dbReference type="ARBA" id="ARBA00023128"/>
    </source>
</evidence>
<evidence type="ECO:0000256" key="1">
    <source>
        <dbReference type="ARBA" id="ARBA00004434"/>
    </source>
</evidence>
<comment type="caution">
    <text evidence="15">The sequence shown here is derived from an EMBL/GenBank/DDBJ whole genome shotgun (WGS) entry which is preliminary data.</text>
</comment>
<gene>
    <name evidence="15" type="ORF">J8A68_003033</name>
</gene>
<evidence type="ECO:0000256" key="11">
    <source>
        <dbReference type="ARBA" id="ARBA00025571"/>
    </source>
</evidence>
<keyword evidence="7 12" id="KW-1133">Transmembrane helix</keyword>
<feature type="coiled-coil region" evidence="13">
    <location>
        <begin position="272"/>
        <end position="314"/>
    </location>
</feature>
<evidence type="ECO:0000256" key="2">
    <source>
        <dbReference type="ARBA" id="ARBA00010877"/>
    </source>
</evidence>
<name>A0A8J5QFD4_9ASCO</name>
<dbReference type="Proteomes" id="UP000694255">
    <property type="component" value="Unassembled WGS sequence"/>
</dbReference>
<evidence type="ECO:0000256" key="8">
    <source>
        <dbReference type="ARBA" id="ARBA00023054"/>
    </source>
</evidence>
<dbReference type="PANTHER" id="PTHR15415:SF7">
    <property type="entry name" value="MICOS COMPLEX SUBUNIT MIC60"/>
    <property type="match status" value="1"/>
</dbReference>
<accession>A0A8J5QFD4</accession>
<comment type="subunit">
    <text evidence="12">Component of the mitochondrial contact site and cristae organizing system (MICOS) complex.</text>
</comment>
<keyword evidence="16" id="KW-1185">Reference proteome</keyword>
<dbReference type="InterPro" id="IPR019133">
    <property type="entry name" value="MIC60"/>
</dbReference>
<evidence type="ECO:0000256" key="3">
    <source>
        <dbReference type="ARBA" id="ARBA00018116"/>
    </source>
</evidence>
<dbReference type="GO" id="GO:0061617">
    <property type="term" value="C:MICOS complex"/>
    <property type="evidence" value="ECO:0007669"/>
    <property type="project" value="TreeGrafter"/>
</dbReference>
<feature type="transmembrane region" description="Helical" evidence="12">
    <location>
        <begin position="46"/>
        <end position="65"/>
    </location>
</feature>
<evidence type="ECO:0000256" key="5">
    <source>
        <dbReference type="ARBA" id="ARBA00022792"/>
    </source>
</evidence>
<evidence type="ECO:0000256" key="12">
    <source>
        <dbReference type="RuleBase" id="RU363000"/>
    </source>
</evidence>
<evidence type="ECO:0000256" key="13">
    <source>
        <dbReference type="SAM" id="Coils"/>
    </source>
</evidence>
<comment type="subcellular location">
    <subcellularLocation>
        <location evidence="1 12">Mitochondrion inner membrane</location>
        <topology evidence="1 12">Single-pass membrane protein</topology>
    </subcellularLocation>
</comment>
<evidence type="ECO:0000256" key="10">
    <source>
        <dbReference type="ARBA" id="ARBA00023136"/>
    </source>
</evidence>
<dbReference type="GeneID" id="73469834"/>
<keyword evidence="4 12" id="KW-0812">Transmembrane</keyword>
<evidence type="ECO:0000256" key="7">
    <source>
        <dbReference type="ARBA" id="ARBA00022989"/>
    </source>
</evidence>
<comment type="similarity">
    <text evidence="2 12">Belongs to the MICOS complex subunit Mic60 family.</text>
</comment>
<protein>
    <recommendedName>
        <fullName evidence="3 12">MICOS complex subunit MIC60</fullName>
    </recommendedName>
    <alternativeName>
        <fullName evidence="12">Mitofilin</fullName>
    </alternativeName>
</protein>
<evidence type="ECO:0000313" key="15">
    <source>
        <dbReference type="EMBL" id="KAG7663486.1"/>
    </source>
</evidence>
<keyword evidence="9 12" id="KW-0496">Mitochondrion</keyword>
<evidence type="ECO:0000256" key="4">
    <source>
        <dbReference type="ARBA" id="ARBA00022692"/>
    </source>
</evidence>
<feature type="compositionally biased region" description="Low complexity" evidence="14">
    <location>
        <begin position="141"/>
        <end position="157"/>
    </location>
</feature>
<dbReference type="OrthoDB" id="10261039at2759"/>
<evidence type="ECO:0000313" key="16">
    <source>
        <dbReference type="Proteomes" id="UP000694255"/>
    </source>
</evidence>
<evidence type="ECO:0000256" key="6">
    <source>
        <dbReference type="ARBA" id="ARBA00022946"/>
    </source>
</evidence>
<dbReference type="Pfam" id="PF09731">
    <property type="entry name" value="Mitofilin"/>
    <property type="match status" value="2"/>
</dbReference>
<organism evidence="15 16">
    <name type="scientific">[Candida] subhashii</name>
    <dbReference type="NCBI Taxonomy" id="561895"/>
    <lineage>
        <taxon>Eukaryota</taxon>
        <taxon>Fungi</taxon>
        <taxon>Dikarya</taxon>
        <taxon>Ascomycota</taxon>
        <taxon>Saccharomycotina</taxon>
        <taxon>Pichiomycetes</taxon>
        <taxon>Debaryomycetaceae</taxon>
        <taxon>Spathaspora</taxon>
    </lineage>
</organism>
<dbReference type="EMBL" id="JAGSYN010000137">
    <property type="protein sequence ID" value="KAG7663486.1"/>
    <property type="molecule type" value="Genomic_DNA"/>
</dbReference>
<reference evidence="15 16" key="1">
    <citation type="journal article" date="2021" name="DNA Res.">
        <title>Genome analysis of Candida subhashii reveals its hybrid nature and dual mitochondrial genome conformations.</title>
        <authorList>
            <person name="Mixao V."/>
            <person name="Hegedusova E."/>
            <person name="Saus E."/>
            <person name="Pryszcz L.P."/>
            <person name="Cillingova A."/>
            <person name="Nosek J."/>
            <person name="Gabaldon T."/>
        </authorList>
    </citation>
    <scope>NUCLEOTIDE SEQUENCE [LARGE SCALE GENOMIC DNA]</scope>
    <source>
        <strain evidence="15 16">CBS 10753</strain>
    </source>
</reference>
<dbReference type="AlphaFoldDB" id="A0A8J5QFD4"/>